<dbReference type="GO" id="GO:0006276">
    <property type="term" value="P:plasmid maintenance"/>
    <property type="evidence" value="ECO:0007669"/>
    <property type="project" value="InterPro"/>
</dbReference>
<feature type="domain" description="Plasmid replication protein RepL" evidence="1">
    <location>
        <begin position="18"/>
        <end position="133"/>
    </location>
</feature>
<dbReference type="RefSeq" id="WP_154537300.1">
    <property type="nucleotide sequence ID" value="NZ_VUNE01000001.1"/>
</dbReference>
<proteinExistence type="predicted"/>
<evidence type="ECO:0000313" key="3">
    <source>
        <dbReference type="Proteomes" id="UP000440713"/>
    </source>
</evidence>
<dbReference type="InterPro" id="IPR008813">
    <property type="entry name" value="Plasmid_replication_RepL"/>
</dbReference>
<dbReference type="AlphaFoldDB" id="A0A6N7XB91"/>
<protein>
    <recommendedName>
        <fullName evidence="1">Plasmid replication protein RepL domain-containing protein</fullName>
    </recommendedName>
</protein>
<keyword evidence="3" id="KW-1185">Reference proteome</keyword>
<dbReference type="EMBL" id="VUNE01000001">
    <property type="protein sequence ID" value="MST61926.1"/>
    <property type="molecule type" value="Genomic_DNA"/>
</dbReference>
<organism evidence="2 3">
    <name type="scientific">Peptostreptococcus porci</name>
    <dbReference type="NCBI Taxonomy" id="2652282"/>
    <lineage>
        <taxon>Bacteria</taxon>
        <taxon>Bacillati</taxon>
        <taxon>Bacillota</taxon>
        <taxon>Clostridia</taxon>
        <taxon>Peptostreptococcales</taxon>
        <taxon>Peptostreptococcaceae</taxon>
        <taxon>Peptostreptococcus</taxon>
    </lineage>
</organism>
<dbReference type="GO" id="GO:0006260">
    <property type="term" value="P:DNA replication"/>
    <property type="evidence" value="ECO:0007669"/>
    <property type="project" value="InterPro"/>
</dbReference>
<accession>A0A6N7XB91</accession>
<reference evidence="2 3" key="1">
    <citation type="submission" date="2019-08" db="EMBL/GenBank/DDBJ databases">
        <title>In-depth cultivation of the pig gut microbiome towards novel bacterial diversity and tailored functional studies.</title>
        <authorList>
            <person name="Wylensek D."/>
            <person name="Hitch T.C.A."/>
            <person name="Clavel T."/>
        </authorList>
    </citation>
    <scope>NUCLEOTIDE SEQUENCE [LARGE SCALE GENOMIC DNA]</scope>
    <source>
        <strain evidence="2 3">WCA-SAB-591-4A-A</strain>
    </source>
</reference>
<comment type="caution">
    <text evidence="2">The sequence shown here is derived from an EMBL/GenBank/DDBJ whole genome shotgun (WGS) entry which is preliminary data.</text>
</comment>
<sequence>MFEIKENSRRKDNADFTESRVMDSRKSIDRFINISPQNYIKALENSMPKKSMIPIVLISIMDRDNRINMTLDELSELLQYPKTGLSVIFGEYKRRDFLRKIRNGVYMINPLISYKGSKYERDKLVYSYNQIKNGNGGLK</sequence>
<evidence type="ECO:0000313" key="2">
    <source>
        <dbReference type="EMBL" id="MST61926.1"/>
    </source>
</evidence>
<name>A0A6N7XB91_9FIRM</name>
<dbReference type="Proteomes" id="UP000440713">
    <property type="component" value="Unassembled WGS sequence"/>
</dbReference>
<gene>
    <name evidence="2" type="ORF">FYJ71_02920</name>
</gene>
<evidence type="ECO:0000259" key="1">
    <source>
        <dbReference type="Pfam" id="PF05732"/>
    </source>
</evidence>
<dbReference type="Pfam" id="PF05732">
    <property type="entry name" value="RepL"/>
    <property type="match status" value="1"/>
</dbReference>